<reference evidence="2" key="3">
    <citation type="submission" date="2012-09" db="EMBL/GenBank/DDBJ databases">
        <authorList>
            <consortium name="VectorBase"/>
        </authorList>
    </citation>
    <scope>NUCLEOTIDE SEQUENCE</scope>
    <source>
        <strain evidence="2">Liverpool</strain>
    </source>
</reference>
<feature type="compositionally biased region" description="Low complexity" evidence="1">
    <location>
        <begin position="266"/>
        <end position="286"/>
    </location>
</feature>
<dbReference type="STRING" id="7159.Q174G4"/>
<dbReference type="PaxDb" id="7159-AAEL006898-PA"/>
<feature type="region of interest" description="Disordered" evidence="1">
    <location>
        <begin position="266"/>
        <end position="334"/>
    </location>
</feature>
<feature type="region of interest" description="Disordered" evidence="1">
    <location>
        <begin position="104"/>
        <end position="128"/>
    </location>
</feature>
<dbReference type="VEuPathDB" id="VectorBase:AAEL023374"/>
<dbReference type="OMA" id="NGRCTEQ"/>
<accession>Q174G4</accession>
<name>Q174G4_AEDAE</name>
<dbReference type="HOGENOM" id="CLU_783512_0_0_1"/>
<evidence type="ECO:0000256" key="1">
    <source>
        <dbReference type="SAM" id="MobiDB-lite"/>
    </source>
</evidence>
<reference evidence="2" key="1">
    <citation type="submission" date="2005-10" db="EMBL/GenBank/DDBJ databases">
        <authorList>
            <person name="Loftus B.J."/>
            <person name="Nene V.M."/>
            <person name="Hannick L.I."/>
            <person name="Bidwell S."/>
            <person name="Haas B."/>
            <person name="Amedeo P."/>
            <person name="Orvis J."/>
            <person name="Wortman J.R."/>
            <person name="White O.R."/>
            <person name="Salzberg S."/>
            <person name="Shumway M."/>
            <person name="Koo H."/>
            <person name="Zhao Y."/>
            <person name="Holmes M."/>
            <person name="Miller J."/>
            <person name="Schatz M."/>
            <person name="Pop M."/>
            <person name="Pai G."/>
            <person name="Utterback T."/>
            <person name="Rogers Y.-H."/>
            <person name="Kravitz S."/>
            <person name="Fraser C.M."/>
        </authorList>
    </citation>
    <scope>NUCLEOTIDE SEQUENCE</scope>
    <source>
        <strain evidence="2">Liverpool</strain>
    </source>
</reference>
<reference evidence="2" key="2">
    <citation type="journal article" date="2007" name="Science">
        <title>Genome sequence of Aedes aegypti, a major arbovirus vector.</title>
        <authorList>
            <person name="Nene V."/>
            <person name="Wortman J.R."/>
            <person name="Lawson D."/>
            <person name="Haas B."/>
            <person name="Kodira C."/>
            <person name="Tu Z.J."/>
            <person name="Loftus B."/>
            <person name="Xi Z."/>
            <person name="Megy K."/>
            <person name="Grabherr M."/>
            <person name="Ren Q."/>
            <person name="Zdobnov E.M."/>
            <person name="Lobo N.F."/>
            <person name="Campbell K.S."/>
            <person name="Brown S.E."/>
            <person name="Bonaldo M.F."/>
            <person name="Zhu J."/>
            <person name="Sinkins S.P."/>
            <person name="Hogenkamp D.G."/>
            <person name="Amedeo P."/>
            <person name="Arensburger P."/>
            <person name="Atkinson P.W."/>
            <person name="Bidwell S."/>
            <person name="Biedler J."/>
            <person name="Birney E."/>
            <person name="Bruggner R.V."/>
            <person name="Costas J."/>
            <person name="Coy M.R."/>
            <person name="Crabtree J."/>
            <person name="Crawford M."/>
            <person name="Debruyn B."/>
            <person name="Decaprio D."/>
            <person name="Eiglmeier K."/>
            <person name="Eisenstadt E."/>
            <person name="El-Dorry H."/>
            <person name="Gelbart W.M."/>
            <person name="Gomes S.L."/>
            <person name="Hammond M."/>
            <person name="Hannick L.I."/>
            <person name="Hogan J.R."/>
            <person name="Holmes M.H."/>
            <person name="Jaffe D."/>
            <person name="Johnston J.S."/>
            <person name="Kennedy R.C."/>
            <person name="Koo H."/>
            <person name="Kravitz S."/>
            <person name="Kriventseva E.V."/>
            <person name="Kulp D."/>
            <person name="Labutti K."/>
            <person name="Lee E."/>
            <person name="Li S."/>
            <person name="Lovin D.D."/>
            <person name="Mao C."/>
            <person name="Mauceli E."/>
            <person name="Menck C.F."/>
            <person name="Miller J.R."/>
            <person name="Montgomery P."/>
            <person name="Mori A."/>
            <person name="Nascimento A.L."/>
            <person name="Naveira H.F."/>
            <person name="Nusbaum C."/>
            <person name="O'leary S."/>
            <person name="Orvis J."/>
            <person name="Pertea M."/>
            <person name="Quesneville H."/>
            <person name="Reidenbach K.R."/>
            <person name="Rogers Y.H."/>
            <person name="Roth C.W."/>
            <person name="Schneider J.R."/>
            <person name="Schatz M."/>
            <person name="Shumway M."/>
            <person name="Stanke M."/>
            <person name="Stinson E.O."/>
            <person name="Tubio J.M."/>
            <person name="Vanzee J.P."/>
            <person name="Verjovski-Almeida S."/>
            <person name="Werner D."/>
            <person name="White O."/>
            <person name="Wyder S."/>
            <person name="Zeng Q."/>
            <person name="Zhao Q."/>
            <person name="Zhao Y."/>
            <person name="Hill C.A."/>
            <person name="Raikhel A.S."/>
            <person name="Soares M.B."/>
            <person name="Knudson D.L."/>
            <person name="Lee N.H."/>
            <person name="Galagan J."/>
            <person name="Salzberg S.L."/>
            <person name="Paulsen I.T."/>
            <person name="Dimopoulos G."/>
            <person name="Collins F.H."/>
            <person name="Birren B."/>
            <person name="Fraser-Liggett C.M."/>
            <person name="Severson D.W."/>
        </authorList>
    </citation>
    <scope>NUCLEOTIDE SEQUENCE [LARGE SCALE GENOMIC DNA]</scope>
    <source>
        <strain evidence="2">Liverpool</strain>
    </source>
</reference>
<dbReference type="EMBL" id="CH477411">
    <property type="protein sequence ID" value="EAT41461.1"/>
    <property type="molecule type" value="Genomic_DNA"/>
</dbReference>
<evidence type="ECO:0000313" key="3">
    <source>
        <dbReference type="Proteomes" id="UP000682892"/>
    </source>
</evidence>
<dbReference type="Proteomes" id="UP000682892">
    <property type="component" value="Unassembled WGS sequence"/>
</dbReference>
<dbReference type="eggNOG" id="KOG4222">
    <property type="taxonomic scope" value="Eukaryota"/>
</dbReference>
<sequence>MFQKTCQMLSPLNMPDYAEVAGCSSFKNDLGGSPSYDNYGAYASTTLVGRSIGNAASNGTSVASGAPMFAQQQNQFDGKNVYSAPTSCHYNNFINQHQLCHQQQLHQPPSAAGVEPKRPGGSYGGSMKSQKMNIIENRMADMMNNLGHSQTSVASASAVVPGLPGSPYGGSSVSNLNANSSSNLLPVAGASVSVPHTPLFGTIKRTTKYNKIGYNKDNKLNFGDNGRSTEQPLFIKSKYDGTWSSVPSTAASSANNINMINNSPYHQQQQQQLQHHHQSQSQLPLLGHHHHQPATTTSTSHQFPGKGPGSSNILDPLPNGCSAADYDDDDDDDDCCPCSAVDEVILNDDDHDDG</sequence>
<evidence type="ECO:0000313" key="2">
    <source>
        <dbReference type="EMBL" id="EAT41461.1"/>
    </source>
</evidence>
<protein>
    <submittedName>
        <fullName evidence="2">AAEL006898-PA</fullName>
    </submittedName>
</protein>
<organism evidence="2 3">
    <name type="scientific">Aedes aegypti</name>
    <name type="common">Yellowfever mosquito</name>
    <name type="synonym">Culex aegypti</name>
    <dbReference type="NCBI Taxonomy" id="7159"/>
    <lineage>
        <taxon>Eukaryota</taxon>
        <taxon>Metazoa</taxon>
        <taxon>Ecdysozoa</taxon>
        <taxon>Arthropoda</taxon>
        <taxon>Hexapoda</taxon>
        <taxon>Insecta</taxon>
        <taxon>Pterygota</taxon>
        <taxon>Neoptera</taxon>
        <taxon>Endopterygota</taxon>
        <taxon>Diptera</taxon>
        <taxon>Nematocera</taxon>
        <taxon>Culicoidea</taxon>
        <taxon>Culicidae</taxon>
        <taxon>Culicinae</taxon>
        <taxon>Aedini</taxon>
        <taxon>Aedes</taxon>
        <taxon>Stegomyia</taxon>
    </lineage>
</organism>
<feature type="compositionally biased region" description="Acidic residues" evidence="1">
    <location>
        <begin position="325"/>
        <end position="334"/>
    </location>
</feature>
<gene>
    <name evidence="2" type="ORF">AaeL_AAEL006898</name>
</gene>
<dbReference type="AlphaFoldDB" id="Q174G4"/>
<dbReference type="PhylomeDB" id="Q174G4"/>
<proteinExistence type="predicted"/>